<reference evidence="1" key="1">
    <citation type="submission" date="2009-10" db="EMBL/GenBank/DDBJ databases">
        <title>Diversity of trophic interactions inside an arsenic-rich microbial ecosystem.</title>
        <authorList>
            <person name="Bertin P.N."/>
            <person name="Heinrich-Salmeron A."/>
            <person name="Pelletier E."/>
            <person name="Goulhen-Chollet F."/>
            <person name="Arsene-Ploetze F."/>
            <person name="Gallien S."/>
            <person name="Calteau A."/>
            <person name="Vallenet D."/>
            <person name="Casiot C."/>
            <person name="Chane-Woon-Ming B."/>
            <person name="Giloteaux L."/>
            <person name="Barakat M."/>
            <person name="Bonnefoy V."/>
            <person name="Bruneel O."/>
            <person name="Chandler M."/>
            <person name="Cleiss J."/>
            <person name="Duran R."/>
            <person name="Elbaz-Poulichet F."/>
            <person name="Fonknechten N."/>
            <person name="Lauga B."/>
            <person name="Mornico D."/>
            <person name="Ortet P."/>
            <person name="Schaeffer C."/>
            <person name="Siguier P."/>
            <person name="Alexander Thil Smith A."/>
            <person name="Van Dorsselaer A."/>
            <person name="Weissenbach J."/>
            <person name="Medigue C."/>
            <person name="Le Paslier D."/>
        </authorList>
    </citation>
    <scope>NUCLEOTIDE SEQUENCE</scope>
</reference>
<proteinExistence type="predicted"/>
<protein>
    <submittedName>
        <fullName evidence="1">Nucleoside (Except guanosine) transporter</fullName>
    </submittedName>
</protein>
<comment type="caution">
    <text evidence="1">The sequence shown here is derived from an EMBL/GenBank/DDBJ whole genome shotgun (WGS) entry which is preliminary data.</text>
</comment>
<dbReference type="EMBL" id="CABP01000018">
    <property type="protein sequence ID" value="CBI03641.1"/>
    <property type="molecule type" value="Genomic_DNA"/>
</dbReference>
<gene>
    <name evidence="1" type="ORF">CARN5_2949</name>
</gene>
<sequence length="28" mass="3359">MSFQFLLYWFLLYSSLGLEFGLGKFGMY</sequence>
<name>E6Q8W5_9ZZZZ</name>
<evidence type="ECO:0000313" key="1">
    <source>
        <dbReference type="EMBL" id="CBI03641.1"/>
    </source>
</evidence>
<accession>E6Q8W5</accession>
<organism evidence="1">
    <name type="scientific">mine drainage metagenome</name>
    <dbReference type="NCBI Taxonomy" id="410659"/>
    <lineage>
        <taxon>unclassified sequences</taxon>
        <taxon>metagenomes</taxon>
        <taxon>ecological metagenomes</taxon>
    </lineage>
</organism>
<dbReference type="AlphaFoldDB" id="E6Q8W5"/>